<dbReference type="Gene3D" id="2.160.20.10">
    <property type="entry name" value="Single-stranded right-handed beta-helix, Pectin lyase-like"/>
    <property type="match status" value="2"/>
</dbReference>
<dbReference type="RefSeq" id="WP_006395578.1">
    <property type="nucleotide sequence ID" value="NZ_GL982453.1"/>
</dbReference>
<dbReference type="InterPro" id="IPR011050">
    <property type="entry name" value="Pectin_lyase_fold/virulence"/>
</dbReference>
<dbReference type="eggNOG" id="COG5434">
    <property type="taxonomic scope" value="Bacteria"/>
</dbReference>
<sequence length="852" mass="88756">MTISSTTRKAGPFFGNDATTSFPFPFKVFKKQDVKVTLTTDTGADIELTLDSDYLIVLNADQDASPGGVVTYPRSGSPMAVGYRLTMTGGLANVQPTDIQNSGGFFPQVVEDMSDRSTIQIQQLQEIADRSLKFSVSDSGAGVTLPPADLRADKVLGFDSTGKPTVLIPTSGSAADVLIQLAGPSGSSMVGFIQTGVGAVVRTAQDKMRDEFNAKDFGVPMDGVTDAAPALNAAVQAINAIGGGVLKIPPGTFVVDSGINLTGCSNITLRGSGWDTIIKCTASLNGSNNSSKNDVIYALNFTGTRPATGYAHKNLIVEDMTIDCSLQSASGVPAAATAGYSLAAVEFMNVDYSHVRRCRIYRAFGNGVAISTYDPRLTVSGVTNGIEFCIVEQNFFEECVRGLLPQYKGANAPDGITGTVIQIGSAVGCMLRDNYVLYPGGPFIDAFNASECQFTGNMIIGTGTTPVGASPVNAILYQQTMGTIRSDFGMRNCVISGNTFRNSGGIFLTGNMSPNFFNGNTPTPGPQNCDISNNIIINQPGARAFTPPAIGASGATYTNPSTQSIQVRINGGAGITCTYRRGTDGSFVSQTLGPGQSLQLARGDAFTMTYTTAPTSWSWLYSPNVFQGAISLGGGSVPGSPTTAAGNNVSGNRIFVSGGAGIACTDFNENQISGNYINDPGAVRGAAAISFSTSSNEAPNGCSRNSVIGNFIKDDRTPPNMTYNFQDDAPGGIPRCLDNTFLNNRLEQGSSAGTVSFVSLARQFMAQNFGPGLPGPFLTSPGIPATGAEQANPFPYDCMVYVAGGVVTAIAVGRAGSTFVTGVTAGGVRVPQGCVLKLTYTTTPTSMNWFRA</sequence>
<evidence type="ECO:0000259" key="1">
    <source>
        <dbReference type="Pfam" id="PF12708"/>
    </source>
</evidence>
<dbReference type="Proteomes" id="UP000004853">
    <property type="component" value="Unassembled WGS sequence"/>
</dbReference>
<organism evidence="2 3">
    <name type="scientific">Achromobacter insuavis AXX-A</name>
    <dbReference type="NCBI Taxonomy" id="1003200"/>
    <lineage>
        <taxon>Bacteria</taxon>
        <taxon>Pseudomonadati</taxon>
        <taxon>Pseudomonadota</taxon>
        <taxon>Betaproteobacteria</taxon>
        <taxon>Burkholderiales</taxon>
        <taxon>Alcaligenaceae</taxon>
        <taxon>Achromobacter</taxon>
    </lineage>
</organism>
<dbReference type="InterPro" id="IPR024535">
    <property type="entry name" value="RHGA/B-epi-like_pectate_lyase"/>
</dbReference>
<accession>F7T9E4</accession>
<dbReference type="SUPFAM" id="SSF51126">
    <property type="entry name" value="Pectin lyase-like"/>
    <property type="match status" value="1"/>
</dbReference>
<gene>
    <name evidence="2" type="ORF">AXXA_27950</name>
</gene>
<comment type="caution">
    <text evidence="2">The sequence shown here is derived from an EMBL/GenBank/DDBJ whole genome shotgun (WGS) entry which is preliminary data.</text>
</comment>
<feature type="domain" description="Rhamnogalacturonase A/B/Epimerase-like pectate lyase" evidence="1">
    <location>
        <begin position="212"/>
        <end position="388"/>
    </location>
</feature>
<proteinExistence type="predicted"/>
<dbReference type="HOGENOM" id="CLU_334842_0_0_4"/>
<dbReference type="EMBL" id="AFRQ01000133">
    <property type="protein sequence ID" value="EGP43104.1"/>
    <property type="molecule type" value="Genomic_DNA"/>
</dbReference>
<evidence type="ECO:0000313" key="2">
    <source>
        <dbReference type="EMBL" id="EGP43104.1"/>
    </source>
</evidence>
<protein>
    <submittedName>
        <fullName evidence="2">Phage tail fiber protein</fullName>
    </submittedName>
</protein>
<reference evidence="2 3" key="1">
    <citation type="submission" date="2011-06" db="EMBL/GenBank/DDBJ databases">
        <authorList>
            <person name="Bador J."/>
            <person name="Amoureux L."/>
            <person name="Neuwirth C."/>
        </authorList>
    </citation>
    <scope>NUCLEOTIDE SEQUENCE [LARGE SCALE GENOMIC DNA]</scope>
    <source>
        <strain evidence="2 3">AXX-A</strain>
    </source>
</reference>
<dbReference type="OrthoDB" id="5365411at2"/>
<dbReference type="InterPro" id="IPR012334">
    <property type="entry name" value="Pectin_lyas_fold"/>
</dbReference>
<dbReference type="AlphaFoldDB" id="F7T9E4"/>
<dbReference type="InterPro" id="IPR006626">
    <property type="entry name" value="PbH1"/>
</dbReference>
<dbReference type="PATRIC" id="fig|1003200.3.peg.5523"/>
<name>F7T9E4_9BURK</name>
<dbReference type="Pfam" id="PF12708">
    <property type="entry name" value="Pect-lyase_RHGA_epim"/>
    <property type="match status" value="1"/>
</dbReference>
<evidence type="ECO:0000313" key="3">
    <source>
        <dbReference type="Proteomes" id="UP000004853"/>
    </source>
</evidence>
<dbReference type="SMART" id="SM00710">
    <property type="entry name" value="PbH1"/>
    <property type="match status" value="7"/>
</dbReference>